<proteinExistence type="inferred from homology"/>
<dbReference type="PANTHER" id="PTHR30419">
    <property type="entry name" value="HTH-TYPE TRANSCRIPTIONAL REGULATOR YBHD"/>
    <property type="match status" value="1"/>
</dbReference>
<dbReference type="InterPro" id="IPR000847">
    <property type="entry name" value="LysR_HTH_N"/>
</dbReference>
<evidence type="ECO:0000256" key="4">
    <source>
        <dbReference type="ARBA" id="ARBA00023125"/>
    </source>
</evidence>
<dbReference type="SUPFAM" id="SSF46785">
    <property type="entry name" value="Winged helix' DNA-binding domain"/>
    <property type="match status" value="1"/>
</dbReference>
<protein>
    <recommendedName>
        <fullName evidence="2">HTH-type transcriptional regulator CzcR</fullName>
    </recommendedName>
</protein>
<dbReference type="PROSITE" id="PS50931">
    <property type="entry name" value="HTH_LYSR"/>
    <property type="match status" value="1"/>
</dbReference>
<evidence type="ECO:0000259" key="6">
    <source>
        <dbReference type="PROSITE" id="PS50931"/>
    </source>
</evidence>
<comment type="similarity">
    <text evidence="1">Belongs to the LysR transcriptional regulatory family.</text>
</comment>
<evidence type="ECO:0000313" key="7">
    <source>
        <dbReference type="EMBL" id="PED82195.1"/>
    </source>
</evidence>
<accession>A0AA91ZSY2</accession>
<dbReference type="AlphaFoldDB" id="A0AA91ZSY2"/>
<name>A0AA91ZSY2_9BACI</name>
<keyword evidence="5" id="KW-0804">Transcription</keyword>
<comment type="caution">
    <text evidence="7">The sequence shown here is derived from an EMBL/GenBank/DDBJ whole genome shotgun (WGS) entry which is preliminary data.</text>
</comment>
<evidence type="ECO:0000256" key="3">
    <source>
        <dbReference type="ARBA" id="ARBA00023015"/>
    </source>
</evidence>
<dbReference type="InterPro" id="IPR005119">
    <property type="entry name" value="LysR_subst-bd"/>
</dbReference>
<dbReference type="GO" id="GO:0005829">
    <property type="term" value="C:cytosol"/>
    <property type="evidence" value="ECO:0007669"/>
    <property type="project" value="TreeGrafter"/>
</dbReference>
<dbReference type="InterPro" id="IPR036390">
    <property type="entry name" value="WH_DNA-bd_sf"/>
</dbReference>
<evidence type="ECO:0000256" key="1">
    <source>
        <dbReference type="ARBA" id="ARBA00009437"/>
    </source>
</evidence>
<sequence length="295" mass="33504">MEWHQIENFIAVAKYNHFTKAAKEQLVSQPALSRSILKLEEELGVPLFIREGKTISLTKYGEMFLKRAKQAQSALHTGIAEIQEKVSPDRGEISIAFLHTLGTRPIPKIVADYKKIYPKVTFQMYQGANINLLQKVKDGVADICLSSPPIPHEQIEWETLRIEPLYLTVSKAHPLAKQSSVSFQELGNEEFICFKDGYGLRYVFDQMCESLQVHPKITFMGEEIATIFGLVSAGLGIAILPKVKEFNQSQLHFLEITDYPCERTIALATARNHYLSPAAKTFKEFIIEHFQEYTP</sequence>
<dbReference type="GO" id="GO:0003700">
    <property type="term" value="F:DNA-binding transcription factor activity"/>
    <property type="evidence" value="ECO:0007669"/>
    <property type="project" value="InterPro"/>
</dbReference>
<dbReference type="InterPro" id="IPR050950">
    <property type="entry name" value="HTH-type_LysR_regulators"/>
</dbReference>
<dbReference type="Gene3D" id="3.40.190.290">
    <property type="match status" value="1"/>
</dbReference>
<keyword evidence="4" id="KW-0238">DNA-binding</keyword>
<feature type="domain" description="HTH lysR-type" evidence="6">
    <location>
        <begin position="1"/>
        <end position="58"/>
    </location>
</feature>
<dbReference type="RefSeq" id="WP_097894825.1">
    <property type="nucleotide sequence ID" value="NZ_NVOR01000043.1"/>
</dbReference>
<dbReference type="PANTHER" id="PTHR30419:SF28">
    <property type="entry name" value="HTH-TYPE TRANSCRIPTIONAL REGULATOR BSDA"/>
    <property type="match status" value="1"/>
</dbReference>
<evidence type="ECO:0000313" key="8">
    <source>
        <dbReference type="Proteomes" id="UP000221020"/>
    </source>
</evidence>
<dbReference type="Gene3D" id="1.10.10.10">
    <property type="entry name" value="Winged helix-like DNA-binding domain superfamily/Winged helix DNA-binding domain"/>
    <property type="match status" value="1"/>
</dbReference>
<dbReference type="InterPro" id="IPR036388">
    <property type="entry name" value="WH-like_DNA-bd_sf"/>
</dbReference>
<dbReference type="CDD" id="cd08434">
    <property type="entry name" value="PBP2_GltC_like"/>
    <property type="match status" value="1"/>
</dbReference>
<gene>
    <name evidence="7" type="ORF">CON65_13345</name>
</gene>
<evidence type="ECO:0000256" key="5">
    <source>
        <dbReference type="ARBA" id="ARBA00023163"/>
    </source>
</evidence>
<keyword evidence="3" id="KW-0805">Transcription regulation</keyword>
<dbReference type="SUPFAM" id="SSF53850">
    <property type="entry name" value="Periplasmic binding protein-like II"/>
    <property type="match status" value="1"/>
</dbReference>
<dbReference type="GO" id="GO:0003677">
    <property type="term" value="F:DNA binding"/>
    <property type="evidence" value="ECO:0007669"/>
    <property type="project" value="UniProtKB-KW"/>
</dbReference>
<dbReference type="Proteomes" id="UP000221020">
    <property type="component" value="Unassembled WGS sequence"/>
</dbReference>
<organism evidence="7 8">
    <name type="scientific">Bacillus pseudomycoides</name>
    <dbReference type="NCBI Taxonomy" id="64104"/>
    <lineage>
        <taxon>Bacteria</taxon>
        <taxon>Bacillati</taxon>
        <taxon>Bacillota</taxon>
        <taxon>Bacilli</taxon>
        <taxon>Bacillales</taxon>
        <taxon>Bacillaceae</taxon>
        <taxon>Bacillus</taxon>
        <taxon>Bacillus cereus group</taxon>
    </lineage>
</organism>
<dbReference type="Pfam" id="PF00126">
    <property type="entry name" value="HTH_1"/>
    <property type="match status" value="1"/>
</dbReference>
<evidence type="ECO:0000256" key="2">
    <source>
        <dbReference type="ARBA" id="ARBA00018718"/>
    </source>
</evidence>
<dbReference type="Pfam" id="PF03466">
    <property type="entry name" value="LysR_substrate"/>
    <property type="match status" value="1"/>
</dbReference>
<dbReference type="FunFam" id="1.10.10.10:FF:000001">
    <property type="entry name" value="LysR family transcriptional regulator"/>
    <property type="match status" value="1"/>
</dbReference>
<dbReference type="EMBL" id="NVOR01000043">
    <property type="protein sequence ID" value="PED82195.1"/>
    <property type="molecule type" value="Genomic_DNA"/>
</dbReference>
<reference evidence="7 8" key="1">
    <citation type="submission" date="2017-09" db="EMBL/GenBank/DDBJ databases">
        <title>Large-scale bioinformatics analysis of Bacillus genomes uncovers conserved roles of natural products in bacterial physiology.</title>
        <authorList>
            <consortium name="Agbiome Team Llc"/>
            <person name="Bleich R.M."/>
            <person name="Grubbs K.J."/>
            <person name="Santa Maria K.C."/>
            <person name="Allen S.E."/>
            <person name="Farag S."/>
            <person name="Shank E.A."/>
            <person name="Bowers A."/>
        </authorList>
    </citation>
    <scope>NUCLEOTIDE SEQUENCE [LARGE SCALE GENOMIC DNA]</scope>
    <source>
        <strain evidence="7 8">AFS092012</strain>
    </source>
</reference>
<dbReference type="PRINTS" id="PR00039">
    <property type="entry name" value="HTHLYSR"/>
</dbReference>